<dbReference type="Pfam" id="PF01569">
    <property type="entry name" value="PAP2"/>
    <property type="match status" value="1"/>
</dbReference>
<keyword evidence="1" id="KW-0812">Transmembrane</keyword>
<feature type="transmembrane region" description="Helical" evidence="1">
    <location>
        <begin position="123"/>
        <end position="148"/>
    </location>
</feature>
<evidence type="ECO:0000313" key="3">
    <source>
        <dbReference type="EMBL" id="RHK50928.1"/>
    </source>
</evidence>
<dbReference type="Proteomes" id="UP000286598">
    <property type="component" value="Unassembled WGS sequence"/>
</dbReference>
<evidence type="ECO:0000259" key="2">
    <source>
        <dbReference type="SMART" id="SM00014"/>
    </source>
</evidence>
<gene>
    <name evidence="3" type="ORF">DW060_06170</name>
</gene>
<dbReference type="SMART" id="SM00014">
    <property type="entry name" value="acidPPc"/>
    <property type="match status" value="1"/>
</dbReference>
<feature type="transmembrane region" description="Helical" evidence="1">
    <location>
        <begin position="28"/>
        <end position="50"/>
    </location>
</feature>
<keyword evidence="1" id="KW-1133">Transmembrane helix</keyword>
<dbReference type="RefSeq" id="WP_118355192.1">
    <property type="nucleotide sequence ID" value="NZ_CAUBWD010000029.1"/>
</dbReference>
<protein>
    <submittedName>
        <fullName evidence="3">Phosphatase PAP2 family protein</fullName>
    </submittedName>
</protein>
<accession>A0A3R6MM12</accession>
<dbReference type="Gene3D" id="1.20.144.10">
    <property type="entry name" value="Phosphatidic acid phosphatase type 2/haloperoxidase"/>
    <property type="match status" value="1"/>
</dbReference>
<evidence type="ECO:0000256" key="1">
    <source>
        <dbReference type="SAM" id="Phobius"/>
    </source>
</evidence>
<feature type="domain" description="Phosphatidic acid phosphatase type 2/haloperoxidase" evidence="2">
    <location>
        <begin position="62"/>
        <end position="179"/>
    </location>
</feature>
<dbReference type="PANTHER" id="PTHR14969:SF13">
    <property type="entry name" value="AT30094P"/>
    <property type="match status" value="1"/>
</dbReference>
<dbReference type="InterPro" id="IPR000326">
    <property type="entry name" value="PAP2/HPO"/>
</dbReference>
<dbReference type="OrthoDB" id="9789113at2"/>
<sequence length="231" mass="25388">MNMDTLLQADTDLLLALNGSSSQFVDGLMMALTSGFTWIPMYVALLYLVVKNSETMGQIVLVVACAALCVLLADGIADGIVKPSVERFRPCNDPSLCNLVQLVDGYCANGKYGFFSAHAANTFSIAVFFCLLVRSSILSISLLVWSLVCCYTRMYLGVHYPFDIAVGLLWGGTVGCVVYFVYYKFREKLSQSKRFVSTQYTSSGFSHSDVDIVMLVIVLTLIYAVLRGVLH</sequence>
<name>A0A3R6MM12_9BACT</name>
<dbReference type="AlphaFoldDB" id="A0A3R6MM12"/>
<organism evidence="3 4">
    <name type="scientific">Leyella stercorea</name>
    <dbReference type="NCBI Taxonomy" id="363265"/>
    <lineage>
        <taxon>Bacteria</taxon>
        <taxon>Pseudomonadati</taxon>
        <taxon>Bacteroidota</taxon>
        <taxon>Bacteroidia</taxon>
        <taxon>Bacteroidales</taxon>
        <taxon>Prevotellaceae</taxon>
        <taxon>Leyella</taxon>
    </lineage>
</organism>
<keyword evidence="1" id="KW-0472">Membrane</keyword>
<comment type="caution">
    <text evidence="3">The sequence shown here is derived from an EMBL/GenBank/DDBJ whole genome shotgun (WGS) entry which is preliminary data.</text>
</comment>
<evidence type="ECO:0000313" key="4">
    <source>
        <dbReference type="Proteomes" id="UP000286598"/>
    </source>
</evidence>
<feature type="transmembrane region" description="Helical" evidence="1">
    <location>
        <begin position="160"/>
        <end position="182"/>
    </location>
</feature>
<dbReference type="CDD" id="cd03395">
    <property type="entry name" value="PAP2_like_4"/>
    <property type="match status" value="1"/>
</dbReference>
<dbReference type="SUPFAM" id="SSF48317">
    <property type="entry name" value="Acid phosphatase/Vanadium-dependent haloperoxidase"/>
    <property type="match status" value="1"/>
</dbReference>
<feature type="transmembrane region" description="Helical" evidence="1">
    <location>
        <begin position="59"/>
        <end position="77"/>
    </location>
</feature>
<dbReference type="InterPro" id="IPR036938">
    <property type="entry name" value="PAP2/HPO_sf"/>
</dbReference>
<dbReference type="PANTHER" id="PTHR14969">
    <property type="entry name" value="SPHINGOSINE-1-PHOSPHATE PHOSPHOHYDROLASE"/>
    <property type="match status" value="1"/>
</dbReference>
<proteinExistence type="predicted"/>
<reference evidence="3 4" key="1">
    <citation type="submission" date="2018-08" db="EMBL/GenBank/DDBJ databases">
        <title>A genome reference for cultivated species of the human gut microbiota.</title>
        <authorList>
            <person name="Zou Y."/>
            <person name="Xue W."/>
            <person name="Luo G."/>
        </authorList>
    </citation>
    <scope>NUCLEOTIDE SEQUENCE [LARGE SCALE GENOMIC DNA]</scope>
    <source>
        <strain evidence="3 4">AF42-9</strain>
    </source>
</reference>
<feature type="transmembrane region" description="Helical" evidence="1">
    <location>
        <begin position="212"/>
        <end position="230"/>
    </location>
</feature>
<keyword evidence="4" id="KW-1185">Reference proteome</keyword>
<dbReference type="EMBL" id="QRNO01000024">
    <property type="protein sequence ID" value="RHK50928.1"/>
    <property type="molecule type" value="Genomic_DNA"/>
</dbReference>